<organism evidence="2 3">
    <name type="scientific">Austropuccinia psidii MF-1</name>
    <dbReference type="NCBI Taxonomy" id="1389203"/>
    <lineage>
        <taxon>Eukaryota</taxon>
        <taxon>Fungi</taxon>
        <taxon>Dikarya</taxon>
        <taxon>Basidiomycota</taxon>
        <taxon>Pucciniomycotina</taxon>
        <taxon>Pucciniomycetes</taxon>
        <taxon>Pucciniales</taxon>
        <taxon>Sphaerophragmiaceae</taxon>
        <taxon>Austropuccinia</taxon>
    </lineage>
</organism>
<sequence length="176" mass="20503">MISEPELELSMSNSSRDKSHSEGSNRYLDDPVQAVLHSVQGQILQNVATNPPRSNELPAYPEKFPQRGGNSEILQLMESTIIHTSNEEDKGIKCQKERGKQGRSPSSFYQKASSQPNFARREETKKYNWRKPYSPSYRIPKIQKYSMENVFKMARTLMEFKDKEEQRMRQPDFPKK</sequence>
<keyword evidence="3" id="KW-1185">Reference proteome</keyword>
<reference evidence="2" key="1">
    <citation type="submission" date="2021-03" db="EMBL/GenBank/DDBJ databases">
        <title>Draft genome sequence of rust myrtle Austropuccinia psidii MF-1, a brazilian biotype.</title>
        <authorList>
            <person name="Quecine M.C."/>
            <person name="Pachon D.M.R."/>
            <person name="Bonatelli M.L."/>
            <person name="Correr F.H."/>
            <person name="Franceschini L.M."/>
            <person name="Leite T.F."/>
            <person name="Margarido G.R.A."/>
            <person name="Almeida C.A."/>
            <person name="Ferrarezi J.A."/>
            <person name="Labate C.A."/>
        </authorList>
    </citation>
    <scope>NUCLEOTIDE SEQUENCE</scope>
    <source>
        <strain evidence="2">MF-1</strain>
    </source>
</reference>
<dbReference type="EMBL" id="AVOT02057298">
    <property type="protein sequence ID" value="MBW0551430.1"/>
    <property type="molecule type" value="Genomic_DNA"/>
</dbReference>
<name>A0A9Q3IWA3_9BASI</name>
<dbReference type="AlphaFoldDB" id="A0A9Q3IWA3"/>
<protein>
    <submittedName>
        <fullName evidence="2">Uncharacterized protein</fullName>
    </submittedName>
</protein>
<feature type="compositionally biased region" description="Basic and acidic residues" evidence="1">
    <location>
        <begin position="85"/>
        <end position="100"/>
    </location>
</feature>
<feature type="compositionally biased region" description="Basic and acidic residues" evidence="1">
    <location>
        <begin position="15"/>
        <end position="29"/>
    </location>
</feature>
<feature type="compositionally biased region" description="Polar residues" evidence="1">
    <location>
        <begin position="103"/>
        <end position="117"/>
    </location>
</feature>
<feature type="region of interest" description="Disordered" evidence="1">
    <location>
        <begin position="45"/>
        <end position="67"/>
    </location>
</feature>
<feature type="region of interest" description="Disordered" evidence="1">
    <location>
        <begin position="1"/>
        <end position="29"/>
    </location>
</feature>
<gene>
    <name evidence="2" type="ORF">O181_091145</name>
</gene>
<comment type="caution">
    <text evidence="2">The sequence shown here is derived from an EMBL/GenBank/DDBJ whole genome shotgun (WGS) entry which is preliminary data.</text>
</comment>
<evidence type="ECO:0000313" key="2">
    <source>
        <dbReference type="EMBL" id="MBW0551430.1"/>
    </source>
</evidence>
<evidence type="ECO:0000313" key="3">
    <source>
        <dbReference type="Proteomes" id="UP000765509"/>
    </source>
</evidence>
<evidence type="ECO:0000256" key="1">
    <source>
        <dbReference type="SAM" id="MobiDB-lite"/>
    </source>
</evidence>
<accession>A0A9Q3IWA3</accession>
<proteinExistence type="predicted"/>
<dbReference type="Proteomes" id="UP000765509">
    <property type="component" value="Unassembled WGS sequence"/>
</dbReference>
<feature type="region of interest" description="Disordered" evidence="1">
    <location>
        <begin position="82"/>
        <end position="135"/>
    </location>
</feature>